<dbReference type="Proteomes" id="UP000774804">
    <property type="component" value="Unassembled WGS sequence"/>
</dbReference>
<evidence type="ECO:0000313" key="6">
    <source>
        <dbReference type="Proteomes" id="UP000736787"/>
    </source>
</evidence>
<evidence type="ECO:0000313" key="5">
    <source>
        <dbReference type="EMBL" id="KAG2934546.1"/>
    </source>
</evidence>
<evidence type="ECO:0000313" key="3">
    <source>
        <dbReference type="EMBL" id="KAG2863974.1"/>
    </source>
</evidence>
<dbReference type="EMBL" id="RCMI01000104">
    <property type="protein sequence ID" value="KAG2934546.1"/>
    <property type="molecule type" value="Genomic_DNA"/>
</dbReference>
<evidence type="ECO:0000313" key="4">
    <source>
        <dbReference type="EMBL" id="KAG2922791.1"/>
    </source>
</evidence>
<feature type="signal peptide" evidence="2">
    <location>
        <begin position="1"/>
        <end position="20"/>
    </location>
</feature>
<proteinExistence type="predicted"/>
<evidence type="ECO:0000256" key="2">
    <source>
        <dbReference type="SAM" id="SignalP"/>
    </source>
</evidence>
<dbReference type="EMBL" id="RCMK01000546">
    <property type="protein sequence ID" value="KAG2922791.1"/>
    <property type="molecule type" value="Genomic_DNA"/>
</dbReference>
<protein>
    <recommendedName>
        <fullName evidence="7">RxLR effector protein</fullName>
    </recommendedName>
</protein>
<dbReference type="EMBL" id="RCMG01000091">
    <property type="protein sequence ID" value="KAG2863974.1"/>
    <property type="molecule type" value="Genomic_DNA"/>
</dbReference>
<sequence length="225" mass="24593">MLISIALVVTLAASLAPSSAFSFSSLFDESSTSARTAVDSSSTGVDADLSDGSDIKPRQPMLDAKEWFLSEEEITDSRGGIPRDDMAVYTTGNKVASYTVADEFFNAVYDDLSATNEGDRVMLATWMAALVPLKPDEDPTGKKTGFKEVFSGIVERGGYEELDAMTFIEAADKLPYAVNDESWFMDNLEIESHVYFFAITDAIRKVSDPQDTCTYSGNRSTKETE</sequence>
<evidence type="ECO:0008006" key="7">
    <source>
        <dbReference type="Google" id="ProtNLM"/>
    </source>
</evidence>
<feature type="region of interest" description="Disordered" evidence="1">
    <location>
        <begin position="37"/>
        <end position="58"/>
    </location>
</feature>
<organism evidence="4 6">
    <name type="scientific">Phytophthora cactorum</name>
    <dbReference type="NCBI Taxonomy" id="29920"/>
    <lineage>
        <taxon>Eukaryota</taxon>
        <taxon>Sar</taxon>
        <taxon>Stramenopiles</taxon>
        <taxon>Oomycota</taxon>
        <taxon>Peronosporomycetes</taxon>
        <taxon>Peronosporales</taxon>
        <taxon>Peronosporaceae</taxon>
        <taxon>Phytophthora</taxon>
    </lineage>
</organism>
<reference evidence="4" key="1">
    <citation type="submission" date="2018-10" db="EMBL/GenBank/DDBJ databases">
        <title>Effector identification in a new, highly contiguous assembly of the strawberry crown rot pathogen Phytophthora cactorum.</title>
        <authorList>
            <person name="Armitage A.D."/>
            <person name="Nellist C.F."/>
            <person name="Bates H."/>
            <person name="Vickerstaff R.J."/>
            <person name="Harrison R.J."/>
        </authorList>
    </citation>
    <scope>NUCLEOTIDE SEQUENCE</scope>
    <source>
        <strain evidence="3">15-7</strain>
        <strain evidence="5">4032</strain>
        <strain evidence="4">4040</strain>
    </source>
</reference>
<evidence type="ECO:0000256" key="1">
    <source>
        <dbReference type="SAM" id="MobiDB-lite"/>
    </source>
</evidence>
<name>A0A8T1CH34_9STRA</name>
<dbReference type="Proteomes" id="UP000736787">
    <property type="component" value="Unassembled WGS sequence"/>
</dbReference>
<dbReference type="AlphaFoldDB" id="A0A8T1CH34"/>
<gene>
    <name evidence="3" type="ORF">PC113_g4991</name>
    <name evidence="5" type="ORF">PC115_g5165</name>
    <name evidence="4" type="ORF">PC117_g15902</name>
</gene>
<dbReference type="Proteomes" id="UP000735874">
    <property type="component" value="Unassembled WGS sequence"/>
</dbReference>
<keyword evidence="2" id="KW-0732">Signal</keyword>
<comment type="caution">
    <text evidence="4">The sequence shown here is derived from an EMBL/GenBank/DDBJ whole genome shotgun (WGS) entry which is preliminary data.</text>
</comment>
<feature type="chain" id="PRO_5040043951" description="RxLR effector protein" evidence="2">
    <location>
        <begin position="21"/>
        <end position="225"/>
    </location>
</feature>
<dbReference type="VEuPathDB" id="FungiDB:PC110_g17578"/>
<dbReference type="VEuPathDB" id="FungiDB:PC110_g17577"/>
<accession>A0A8T1CH34</accession>